<feature type="domain" description="SSD" evidence="8">
    <location>
        <begin position="527"/>
        <end position="692"/>
    </location>
</feature>
<feature type="domain" description="SSD" evidence="8">
    <location>
        <begin position="179"/>
        <end position="328"/>
    </location>
</feature>
<evidence type="ECO:0000256" key="5">
    <source>
        <dbReference type="ARBA" id="ARBA00022989"/>
    </source>
</evidence>
<dbReference type="AlphaFoldDB" id="A0A7K3M9S1"/>
<dbReference type="Proteomes" id="UP000460435">
    <property type="component" value="Unassembled WGS sequence"/>
</dbReference>
<accession>A0A7K3M9S1</accession>
<comment type="subcellular location">
    <subcellularLocation>
        <location evidence="1">Cell membrane</location>
        <topology evidence="1">Multi-pass membrane protein</topology>
    </subcellularLocation>
</comment>
<evidence type="ECO:0000256" key="3">
    <source>
        <dbReference type="ARBA" id="ARBA00022475"/>
    </source>
</evidence>
<dbReference type="SUPFAM" id="SSF82866">
    <property type="entry name" value="Multidrug efflux transporter AcrB transmembrane domain"/>
    <property type="match status" value="2"/>
</dbReference>
<dbReference type="PANTHER" id="PTHR33406:SF11">
    <property type="entry name" value="MEMBRANE PROTEIN SCO6666-RELATED"/>
    <property type="match status" value="1"/>
</dbReference>
<feature type="transmembrane region" description="Helical" evidence="7">
    <location>
        <begin position="589"/>
        <end position="616"/>
    </location>
</feature>
<evidence type="ECO:0000256" key="6">
    <source>
        <dbReference type="ARBA" id="ARBA00023136"/>
    </source>
</evidence>
<dbReference type="PRINTS" id="PR00702">
    <property type="entry name" value="ACRIFLAVINRP"/>
</dbReference>
<feature type="transmembrane region" description="Helical" evidence="7">
    <location>
        <begin position="179"/>
        <end position="199"/>
    </location>
</feature>
<feature type="transmembrane region" description="Helical" evidence="7">
    <location>
        <begin position="230"/>
        <end position="251"/>
    </location>
</feature>
<feature type="transmembrane region" description="Helical" evidence="7">
    <location>
        <begin position="662"/>
        <end position="681"/>
    </location>
</feature>
<dbReference type="InterPro" id="IPR000731">
    <property type="entry name" value="SSD"/>
</dbReference>
<organism evidence="9 10">
    <name type="scientific">Phytoactinopolyspora mesophila</name>
    <dbReference type="NCBI Taxonomy" id="2650750"/>
    <lineage>
        <taxon>Bacteria</taxon>
        <taxon>Bacillati</taxon>
        <taxon>Actinomycetota</taxon>
        <taxon>Actinomycetes</taxon>
        <taxon>Jiangellales</taxon>
        <taxon>Jiangellaceae</taxon>
        <taxon>Phytoactinopolyspora</taxon>
    </lineage>
</organism>
<sequence>MATLLYRLGRLCFRRRKLVLVLWIGALVVVGVGGATLAGDRADRFEIPGTEAQEAIDLLEQRFPEAAAGGASARVVFAASSGEVLTDPGNAETIRRVVDVLGDGPQVAGVSDPIATGALSPDATIGYAEIHYAVSEDELTDAARDTLAHAAEVGRDAGVIVEMGGSAVESDEEVGHTEIIGLAVAAMVLIVTLGSLLAAGLPLVNAILGVAVGLSAIAVVSRFVDLGTDTPMLAMMLGLAVGIDYSLFIVVRYRHELASTNNRALAAGRAIGTAGSAVVFAGLTVVVALVALTVLGLPVLTEIGLAAAGTVTIAVLVALTLLPAWFGFAGERLTSTRNVRRMLLRRPAPVTPRRRLGERWATFVIGRPVAVLTVAVLGLGVVAIPTLDLRLGWPHDGYAAEGSTQRQAYDLISTGFGAGFNAPLTVVVDGSGSTDPERAVDHAADAIARLPNTESVSPPAFNEAGYTALLEVIPGTDADDEATEDLVHAIRETGAELSEETGAKILVTGQTALDIDSSAKMADALLPYLALAVGLSLILLMIVFRSVLVPIKAAAGYLLTIAATFGAVVAVFQWGWLANLLGLDTTGPIINLMPVVLVGLTFGLAIDYEVFLVSRIREEHVRGRAPASAIVAGFDHSARVVTAAALIMISVFFGFVLSDNPLIKLFGFTLGVGILIDAFVVRMTIVPAVMRLLGNAAWWLPPWLDRILPNVDVEGAGLRANADGTPPVDTVLSKAESTRR</sequence>
<dbReference type="GO" id="GO:0022857">
    <property type="term" value="F:transmembrane transporter activity"/>
    <property type="evidence" value="ECO:0007669"/>
    <property type="project" value="InterPro"/>
</dbReference>
<feature type="transmembrane region" description="Helical" evidence="7">
    <location>
        <begin position="556"/>
        <end position="577"/>
    </location>
</feature>
<feature type="transmembrane region" description="Helical" evidence="7">
    <location>
        <begin position="303"/>
        <end position="328"/>
    </location>
</feature>
<reference evidence="9 10" key="1">
    <citation type="submission" date="2019-11" db="EMBL/GenBank/DDBJ databases">
        <authorList>
            <person name="Li X.-J."/>
            <person name="Feng X.-M."/>
        </authorList>
    </citation>
    <scope>NUCLEOTIDE SEQUENCE [LARGE SCALE GENOMIC DNA]</scope>
    <source>
        <strain evidence="9 10">XMNu-373</strain>
    </source>
</reference>
<dbReference type="PROSITE" id="PS50156">
    <property type="entry name" value="SSD"/>
    <property type="match status" value="2"/>
</dbReference>
<dbReference type="PANTHER" id="PTHR33406">
    <property type="entry name" value="MEMBRANE PROTEIN MJ1562-RELATED"/>
    <property type="match status" value="1"/>
</dbReference>
<evidence type="ECO:0000259" key="8">
    <source>
        <dbReference type="PROSITE" id="PS50156"/>
    </source>
</evidence>
<feature type="transmembrane region" description="Helical" evidence="7">
    <location>
        <begin position="360"/>
        <end position="384"/>
    </location>
</feature>
<evidence type="ECO:0000256" key="2">
    <source>
        <dbReference type="ARBA" id="ARBA00010157"/>
    </source>
</evidence>
<keyword evidence="3" id="KW-1003">Cell membrane</keyword>
<keyword evidence="10" id="KW-1185">Reference proteome</keyword>
<dbReference type="RefSeq" id="WP_162452732.1">
    <property type="nucleotide sequence ID" value="NZ_WLZY01000009.1"/>
</dbReference>
<feature type="transmembrane region" description="Helical" evidence="7">
    <location>
        <begin position="271"/>
        <end position="297"/>
    </location>
</feature>
<evidence type="ECO:0000256" key="7">
    <source>
        <dbReference type="SAM" id="Phobius"/>
    </source>
</evidence>
<proteinExistence type="inferred from homology"/>
<protein>
    <submittedName>
        <fullName evidence="9">MMPL family transporter</fullName>
    </submittedName>
</protein>
<comment type="similarity">
    <text evidence="2">Belongs to the resistance-nodulation-cell division (RND) (TC 2.A.6) family. MmpL subfamily.</text>
</comment>
<feature type="transmembrane region" description="Helical" evidence="7">
    <location>
        <begin position="525"/>
        <end position="544"/>
    </location>
</feature>
<feature type="transmembrane region" description="Helical" evidence="7">
    <location>
        <begin position="637"/>
        <end position="656"/>
    </location>
</feature>
<name>A0A7K3M9S1_9ACTN</name>
<dbReference type="InterPro" id="IPR004869">
    <property type="entry name" value="MMPL_dom"/>
</dbReference>
<dbReference type="Pfam" id="PF03176">
    <property type="entry name" value="MMPL"/>
    <property type="match status" value="2"/>
</dbReference>
<dbReference type="EMBL" id="WLZY01000009">
    <property type="protein sequence ID" value="NDL60033.1"/>
    <property type="molecule type" value="Genomic_DNA"/>
</dbReference>
<dbReference type="InterPro" id="IPR001036">
    <property type="entry name" value="Acrflvin-R"/>
</dbReference>
<feature type="transmembrane region" description="Helical" evidence="7">
    <location>
        <begin position="206"/>
        <end position="224"/>
    </location>
</feature>
<evidence type="ECO:0000256" key="1">
    <source>
        <dbReference type="ARBA" id="ARBA00004651"/>
    </source>
</evidence>
<comment type="caution">
    <text evidence="9">The sequence shown here is derived from an EMBL/GenBank/DDBJ whole genome shotgun (WGS) entry which is preliminary data.</text>
</comment>
<keyword evidence="6 7" id="KW-0472">Membrane</keyword>
<keyword evidence="4 7" id="KW-0812">Transmembrane</keyword>
<dbReference type="Gene3D" id="1.20.1640.10">
    <property type="entry name" value="Multidrug efflux transporter AcrB transmembrane domain"/>
    <property type="match status" value="2"/>
</dbReference>
<gene>
    <name evidence="9" type="ORF">F7O44_23440</name>
</gene>
<dbReference type="GO" id="GO:0005886">
    <property type="term" value="C:plasma membrane"/>
    <property type="evidence" value="ECO:0007669"/>
    <property type="project" value="UniProtKB-SubCell"/>
</dbReference>
<evidence type="ECO:0000313" key="10">
    <source>
        <dbReference type="Proteomes" id="UP000460435"/>
    </source>
</evidence>
<evidence type="ECO:0000313" key="9">
    <source>
        <dbReference type="EMBL" id="NDL60033.1"/>
    </source>
</evidence>
<dbReference type="InterPro" id="IPR050545">
    <property type="entry name" value="Mycobact_MmpL"/>
</dbReference>
<keyword evidence="5 7" id="KW-1133">Transmembrane helix</keyword>
<evidence type="ECO:0000256" key="4">
    <source>
        <dbReference type="ARBA" id="ARBA00022692"/>
    </source>
</evidence>